<evidence type="ECO:0000313" key="2">
    <source>
        <dbReference type="EMBL" id="KAL3502505.1"/>
    </source>
</evidence>
<feature type="region of interest" description="Disordered" evidence="1">
    <location>
        <begin position="143"/>
        <end position="163"/>
    </location>
</feature>
<evidence type="ECO:0000313" key="3">
    <source>
        <dbReference type="Proteomes" id="UP001630127"/>
    </source>
</evidence>
<dbReference type="EMBL" id="JBJUIK010000015">
    <property type="protein sequence ID" value="KAL3502505.1"/>
    <property type="molecule type" value="Genomic_DNA"/>
</dbReference>
<gene>
    <name evidence="2" type="ORF">ACH5RR_036954</name>
</gene>
<evidence type="ECO:0000256" key="1">
    <source>
        <dbReference type="SAM" id="MobiDB-lite"/>
    </source>
</evidence>
<feature type="region of interest" description="Disordered" evidence="1">
    <location>
        <begin position="200"/>
        <end position="261"/>
    </location>
</feature>
<keyword evidence="3" id="KW-1185">Reference proteome</keyword>
<organism evidence="2 3">
    <name type="scientific">Cinchona calisaya</name>
    <dbReference type="NCBI Taxonomy" id="153742"/>
    <lineage>
        <taxon>Eukaryota</taxon>
        <taxon>Viridiplantae</taxon>
        <taxon>Streptophyta</taxon>
        <taxon>Embryophyta</taxon>
        <taxon>Tracheophyta</taxon>
        <taxon>Spermatophyta</taxon>
        <taxon>Magnoliopsida</taxon>
        <taxon>eudicotyledons</taxon>
        <taxon>Gunneridae</taxon>
        <taxon>Pentapetalae</taxon>
        <taxon>asterids</taxon>
        <taxon>lamiids</taxon>
        <taxon>Gentianales</taxon>
        <taxon>Rubiaceae</taxon>
        <taxon>Cinchonoideae</taxon>
        <taxon>Cinchoneae</taxon>
        <taxon>Cinchona</taxon>
    </lineage>
</organism>
<protein>
    <submittedName>
        <fullName evidence="2">Uncharacterized protein</fullName>
    </submittedName>
</protein>
<accession>A0ABD2Y6C3</accession>
<name>A0ABD2Y6C3_9GENT</name>
<feature type="compositionally biased region" description="Basic and acidic residues" evidence="1">
    <location>
        <begin position="200"/>
        <end position="217"/>
    </location>
</feature>
<dbReference type="Proteomes" id="UP001630127">
    <property type="component" value="Unassembled WGS sequence"/>
</dbReference>
<sequence>MSDANKSVGKNFSSTIEHPLVKLRVNFSRRNSRNNMLVNIAMSNNMGVGMFHEESGGSDGESGISGVRRHGVGMGGLSEVGLGGVCGEGTCGVSEEGICGVGVGGASREGIRGVSEEGNNLVKKDINFFQNVIQGSLLGGGPLNSNLPIDPQEPSDRSPPAGASTFKLQFHLLSSSTHLTGMPLLHPQPHQLKIGQPKVVHETGSENEDKSGNRSEAETNEEVEDKIEEEVEGETEEDAKHKSEEVIPIPYKKWSKKKTSSPLTLEFVRSELPVPIVN</sequence>
<reference evidence="2 3" key="1">
    <citation type="submission" date="2024-11" db="EMBL/GenBank/DDBJ databases">
        <title>A near-complete genome assembly of Cinchona calisaya.</title>
        <authorList>
            <person name="Lian D.C."/>
            <person name="Zhao X.W."/>
            <person name="Wei L."/>
        </authorList>
    </citation>
    <scope>NUCLEOTIDE SEQUENCE [LARGE SCALE GENOMIC DNA]</scope>
    <source>
        <tissue evidence="2">Nenye</tissue>
    </source>
</reference>
<dbReference type="AlphaFoldDB" id="A0ABD2Y6C3"/>
<comment type="caution">
    <text evidence="2">The sequence shown here is derived from an EMBL/GenBank/DDBJ whole genome shotgun (WGS) entry which is preliminary data.</text>
</comment>
<feature type="compositionally biased region" description="Acidic residues" evidence="1">
    <location>
        <begin position="218"/>
        <end position="237"/>
    </location>
</feature>
<proteinExistence type="predicted"/>